<dbReference type="RefSeq" id="WP_213655080.1">
    <property type="nucleotide sequence ID" value="NZ_BOSL01000007.1"/>
</dbReference>
<dbReference type="InterPro" id="IPR000719">
    <property type="entry name" value="Prot_kinase_dom"/>
</dbReference>
<dbReference type="PIRSF" id="PIRSF000707">
    <property type="entry name" value="Hygromycin-B_kinase"/>
    <property type="match status" value="1"/>
</dbReference>
<dbReference type="SUPFAM" id="SSF56112">
    <property type="entry name" value="Protein kinase-like (PK-like)"/>
    <property type="match status" value="1"/>
</dbReference>
<dbReference type="InterPro" id="IPR051678">
    <property type="entry name" value="AGP_Transferase"/>
</dbReference>
<dbReference type="PANTHER" id="PTHR21310">
    <property type="entry name" value="AMINOGLYCOSIDE PHOSPHOTRANSFERASE-RELATED-RELATED"/>
    <property type="match status" value="1"/>
</dbReference>
<reference evidence="2 3" key="1">
    <citation type="submission" date="2021-03" db="EMBL/GenBank/DDBJ databases">
        <title>Antimicrobial resistance genes in bacteria isolated from Japanese honey, and their potential for conferring macrolide and lincosamide resistance in the American foulbrood pathogen Paenibacillus larvae.</title>
        <authorList>
            <person name="Okamoto M."/>
            <person name="Kumagai M."/>
            <person name="Kanamori H."/>
            <person name="Takamatsu D."/>
        </authorList>
    </citation>
    <scope>NUCLEOTIDE SEQUENCE [LARGE SCALE GENOMIC DNA]</scope>
    <source>
        <strain evidence="2 3">J42TS3</strain>
    </source>
</reference>
<dbReference type="PROSITE" id="PS50011">
    <property type="entry name" value="PROTEIN_KINASE_DOM"/>
    <property type="match status" value="1"/>
</dbReference>
<comment type="caution">
    <text evidence="2">The sequence shown here is derived from an EMBL/GenBank/DDBJ whole genome shotgun (WGS) entry which is preliminary data.</text>
</comment>
<name>A0ABQ4MC48_9BACL</name>
<evidence type="ECO:0000259" key="1">
    <source>
        <dbReference type="PROSITE" id="PS50011"/>
    </source>
</evidence>
<keyword evidence="3" id="KW-1185">Reference proteome</keyword>
<dbReference type="InterPro" id="IPR016259">
    <property type="entry name" value="Hygromycin-B_Kinase"/>
</dbReference>
<evidence type="ECO:0000313" key="3">
    <source>
        <dbReference type="Proteomes" id="UP000679992"/>
    </source>
</evidence>
<sequence length="309" mass="35312">MFFKETLNGTASWGNIFTSIKAFAPLTNAIFHKEGLTVKEEIQNLTPGTNAVFKADRLVIKIYAPRESGFHTEQDYYTELSVMKFAMEQGISVPRIIAFGEIEDKYLFRYIVMDYVNANVPLETVLSYPEADKKQFVMRLSEITSRLNQPFDQLPPQPDLRNHLYRTERMNGLHPSLIQELETRASERNYSGKVLVHGDITRDNVLLDSQGTLTLIDFADCMIAPEDYELPAIIFELFLGDAELVSAFLEIKGADKEEFLEELINGLSIHLFCGNILKDNFNRLGIPFTSVKNLDELKQLLRIQLFNSK</sequence>
<dbReference type="InterPro" id="IPR002575">
    <property type="entry name" value="Aminoglycoside_PTrfase"/>
</dbReference>
<dbReference type="Proteomes" id="UP000679992">
    <property type="component" value="Unassembled WGS sequence"/>
</dbReference>
<evidence type="ECO:0000313" key="2">
    <source>
        <dbReference type="EMBL" id="GIP53555.1"/>
    </source>
</evidence>
<organism evidence="2 3">
    <name type="scientific">Paenibacillus vini</name>
    <dbReference type="NCBI Taxonomy" id="1476024"/>
    <lineage>
        <taxon>Bacteria</taxon>
        <taxon>Bacillati</taxon>
        <taxon>Bacillota</taxon>
        <taxon>Bacilli</taxon>
        <taxon>Bacillales</taxon>
        <taxon>Paenibacillaceae</taxon>
        <taxon>Paenibacillus</taxon>
    </lineage>
</organism>
<dbReference type="EMBL" id="BOSL01000007">
    <property type="protein sequence ID" value="GIP53555.1"/>
    <property type="molecule type" value="Genomic_DNA"/>
</dbReference>
<protein>
    <recommendedName>
        <fullName evidence="1">Protein kinase domain-containing protein</fullName>
    </recommendedName>
</protein>
<dbReference type="InterPro" id="IPR011009">
    <property type="entry name" value="Kinase-like_dom_sf"/>
</dbReference>
<proteinExistence type="predicted"/>
<accession>A0ABQ4MC48</accession>
<dbReference type="Pfam" id="PF01636">
    <property type="entry name" value="APH"/>
    <property type="match status" value="1"/>
</dbReference>
<dbReference type="Gene3D" id="1.10.510.10">
    <property type="entry name" value="Transferase(Phosphotransferase) domain 1"/>
    <property type="match status" value="1"/>
</dbReference>
<feature type="domain" description="Protein kinase" evidence="1">
    <location>
        <begin position="2"/>
        <end position="309"/>
    </location>
</feature>
<gene>
    <name evidence="2" type="ORF">J42TS3_25900</name>
</gene>